<dbReference type="Pfam" id="PF02837">
    <property type="entry name" value="Glyco_hydro_2_N"/>
    <property type="match status" value="1"/>
</dbReference>
<evidence type="ECO:0000256" key="6">
    <source>
        <dbReference type="ARBA" id="ARBA00023295"/>
    </source>
</evidence>
<reference evidence="10" key="2">
    <citation type="submission" date="2021-04" db="EMBL/GenBank/DDBJ databases">
        <authorList>
            <person name="Gilroy R."/>
        </authorList>
    </citation>
    <scope>NUCLEOTIDE SEQUENCE</scope>
    <source>
        <strain evidence="10">CHK187-5294</strain>
    </source>
</reference>
<gene>
    <name evidence="10" type="ORF">H9727_04950</name>
</gene>
<dbReference type="InterPro" id="IPR023232">
    <property type="entry name" value="Glyco_hydro_2_AS"/>
</dbReference>
<dbReference type="Gene3D" id="3.20.20.80">
    <property type="entry name" value="Glycosidases"/>
    <property type="match status" value="1"/>
</dbReference>
<dbReference type="PROSITE" id="PS00608">
    <property type="entry name" value="GLYCOSYL_HYDROL_F2_2"/>
    <property type="match status" value="1"/>
</dbReference>
<dbReference type="SUPFAM" id="SSF51445">
    <property type="entry name" value="(Trans)glycosidases"/>
    <property type="match status" value="1"/>
</dbReference>
<sequence length="963" mass="110088">MEKYYEKSQTIGAEKPRAYFVPFRQGQARSERREDSELFFSLCGNWKIRAYESVLDAERFWEDTPEADISVPSCVQYYGYDHFQYTNDRYPFMFDPPRVPLRNPAFHYYKTFDAEAVSQGKRVYILFEGVDSCFYLYINGKFVGFSQITHKTSEFDITDFVKEKDNRIDVLVLKWCFGSYLEDQDKWRFTGIVRDVYLLFRDGKHITDYKIQTEIRGKRAYVDFLNRSAVSAVVSFNGEEAFAEAGAGVRFEVENARLWSAEDPYLYPMEISCGGEVIFERVGIRTSEVKNGVFRVNGKAIKLRGVNRHDFHPEKGAAVSEEDMLQDILLMKKLNVNAVRTSHYPSSPLFYRLCDEYGLYVMSESDVESHGGARIGDFGMTYEQKMALVAENADFCESVVERQIANIEQNKNHACVVIWSLGNEAGWGANFYAALAKVKELDIRPVHYEGLWLIDKKHYGEEEYYRVPLDMVSRMYPTVEWLDVDYRNDPKEKRPLVLCEYVHAMGNGPGGMKEYWQVMESSERFMGAFVWEWCDHGIRYQTKGFRYGGDFGESVHDGNFCVDGLLAPDRALKPGALEMKKIYQPAVFKKSGATLHIFNKYYFVPLQGKLRAEFADGSEREFSVTIPARTSAVYDLGQRGSVRVYFTKDNEAEPCASEGFYEEQFVPSATENAACEITDGTRYIEIKEGDCEYKIDKTSGEIVSVRAYGRELGGIMLNLWRAPTDNDMYERKDWEAAFLDKAFCDLIAYSVKGNKVAVHIKAGHYNSMRPLVEASVEYAFVKDGVRIGVEYRVSSGYFKSLPRIGWKMKLDKSFGNVKYLAYGPGESYADMHDHCMKGEYSSSVQDEYVHYVKPQEGGSHCGAEYVEVSDGSFAVRAEGMRSFSALPYDAATLAEVKHDDELPESDGVYLCADYYMGGLGTNSCGPDVRAEYRVPDAGNGSILFLWKNRCIKYSDGKKERRKN</sequence>
<dbReference type="GO" id="GO:0004565">
    <property type="term" value="F:beta-galactosidase activity"/>
    <property type="evidence" value="ECO:0007669"/>
    <property type="project" value="UniProtKB-EC"/>
</dbReference>
<dbReference type="InterPro" id="IPR006101">
    <property type="entry name" value="Glyco_hydro_2"/>
</dbReference>
<organism evidence="10 11">
    <name type="scientific">Candidatus Borkfalkia avistercoris</name>
    <dbReference type="NCBI Taxonomy" id="2838504"/>
    <lineage>
        <taxon>Bacteria</taxon>
        <taxon>Bacillati</taxon>
        <taxon>Bacillota</taxon>
        <taxon>Clostridia</taxon>
        <taxon>Christensenellales</taxon>
        <taxon>Christensenellaceae</taxon>
        <taxon>Candidatus Borkfalkia</taxon>
    </lineage>
</organism>
<dbReference type="Pfam" id="PF02929">
    <property type="entry name" value="Bgal_small_N"/>
    <property type="match status" value="1"/>
</dbReference>
<dbReference type="PANTHER" id="PTHR46323">
    <property type="entry name" value="BETA-GALACTOSIDASE"/>
    <property type="match status" value="1"/>
</dbReference>
<dbReference type="SMART" id="SM01038">
    <property type="entry name" value="Bgal_small_N"/>
    <property type="match status" value="1"/>
</dbReference>
<dbReference type="PANTHER" id="PTHR46323:SF2">
    <property type="entry name" value="BETA-GALACTOSIDASE"/>
    <property type="match status" value="1"/>
</dbReference>
<dbReference type="InterPro" id="IPR023230">
    <property type="entry name" value="Glyco_hydro_2_CS"/>
</dbReference>
<evidence type="ECO:0000256" key="2">
    <source>
        <dbReference type="ARBA" id="ARBA00007401"/>
    </source>
</evidence>
<evidence type="ECO:0000256" key="3">
    <source>
        <dbReference type="ARBA" id="ARBA00012756"/>
    </source>
</evidence>
<dbReference type="InterPro" id="IPR036156">
    <property type="entry name" value="Beta-gal/glucu_dom_sf"/>
</dbReference>
<keyword evidence="5 8" id="KW-0378">Hydrolase</keyword>
<dbReference type="GO" id="GO:0005990">
    <property type="term" value="P:lactose catabolic process"/>
    <property type="evidence" value="ECO:0007669"/>
    <property type="project" value="TreeGrafter"/>
</dbReference>
<dbReference type="EC" id="3.2.1.23" evidence="3 8"/>
<evidence type="ECO:0000256" key="1">
    <source>
        <dbReference type="ARBA" id="ARBA00001412"/>
    </source>
</evidence>
<dbReference type="SUPFAM" id="SSF74650">
    <property type="entry name" value="Galactose mutarotase-like"/>
    <property type="match status" value="1"/>
</dbReference>
<dbReference type="SUPFAM" id="SSF49785">
    <property type="entry name" value="Galactose-binding domain-like"/>
    <property type="match status" value="1"/>
</dbReference>
<evidence type="ECO:0000313" key="11">
    <source>
        <dbReference type="Proteomes" id="UP000824132"/>
    </source>
</evidence>
<dbReference type="GO" id="GO:0030246">
    <property type="term" value="F:carbohydrate binding"/>
    <property type="evidence" value="ECO:0007669"/>
    <property type="project" value="InterPro"/>
</dbReference>
<evidence type="ECO:0000259" key="9">
    <source>
        <dbReference type="SMART" id="SM01038"/>
    </source>
</evidence>
<dbReference type="Pfam" id="PF00703">
    <property type="entry name" value="Glyco_hydro_2"/>
    <property type="match status" value="1"/>
</dbReference>
<dbReference type="GO" id="GO:0009341">
    <property type="term" value="C:beta-galactosidase complex"/>
    <property type="evidence" value="ECO:0007669"/>
    <property type="project" value="InterPro"/>
</dbReference>
<protein>
    <recommendedName>
        <fullName evidence="4 8">Beta-galactosidase</fullName>
        <ecNumber evidence="3 8">3.2.1.23</ecNumber>
    </recommendedName>
    <alternativeName>
        <fullName evidence="7 8">Lactase</fullName>
    </alternativeName>
</protein>
<comment type="caution">
    <text evidence="10">The sequence shown here is derived from an EMBL/GenBank/DDBJ whole genome shotgun (WGS) entry which is preliminary data.</text>
</comment>
<evidence type="ECO:0000313" key="10">
    <source>
        <dbReference type="EMBL" id="HIZ03616.1"/>
    </source>
</evidence>
<reference evidence="10" key="1">
    <citation type="journal article" date="2021" name="PeerJ">
        <title>Extensive microbial diversity within the chicken gut microbiome revealed by metagenomics and culture.</title>
        <authorList>
            <person name="Gilroy R."/>
            <person name="Ravi A."/>
            <person name="Getino M."/>
            <person name="Pursley I."/>
            <person name="Horton D.L."/>
            <person name="Alikhan N.F."/>
            <person name="Baker D."/>
            <person name="Gharbi K."/>
            <person name="Hall N."/>
            <person name="Watson M."/>
            <person name="Adriaenssens E.M."/>
            <person name="Foster-Nyarko E."/>
            <person name="Jarju S."/>
            <person name="Secka A."/>
            <person name="Antonio M."/>
            <person name="Oren A."/>
            <person name="Chaudhuri R.R."/>
            <person name="La Ragione R."/>
            <person name="Hildebrand F."/>
            <person name="Pallen M.J."/>
        </authorList>
    </citation>
    <scope>NUCLEOTIDE SEQUENCE</scope>
    <source>
        <strain evidence="10">CHK187-5294</strain>
    </source>
</reference>
<dbReference type="AlphaFoldDB" id="A0A9D2IDD0"/>
<dbReference type="InterPro" id="IPR004199">
    <property type="entry name" value="B-gal_small/dom_5"/>
</dbReference>
<evidence type="ECO:0000256" key="8">
    <source>
        <dbReference type="RuleBase" id="RU361154"/>
    </source>
</evidence>
<accession>A0A9D2IDD0</accession>
<dbReference type="Gene3D" id="2.60.120.260">
    <property type="entry name" value="Galactose-binding domain-like"/>
    <property type="match status" value="1"/>
</dbReference>
<dbReference type="Gene3D" id="2.70.98.10">
    <property type="match status" value="1"/>
</dbReference>
<dbReference type="InterPro" id="IPR050347">
    <property type="entry name" value="Bact_Beta-galactosidase"/>
</dbReference>
<evidence type="ECO:0000256" key="4">
    <source>
        <dbReference type="ARBA" id="ARBA00013303"/>
    </source>
</evidence>
<name>A0A9D2IDD0_9FIRM</name>
<dbReference type="PRINTS" id="PR00132">
    <property type="entry name" value="GLHYDRLASE2"/>
</dbReference>
<dbReference type="InterPro" id="IPR011013">
    <property type="entry name" value="Gal_mutarotase_sf_dom"/>
</dbReference>
<dbReference type="InterPro" id="IPR017853">
    <property type="entry name" value="GH"/>
</dbReference>
<dbReference type="Gene3D" id="2.60.40.10">
    <property type="entry name" value="Immunoglobulins"/>
    <property type="match status" value="1"/>
</dbReference>
<dbReference type="Pfam" id="PF02836">
    <property type="entry name" value="Glyco_hydro_2_C"/>
    <property type="match status" value="1"/>
</dbReference>
<comment type="similarity">
    <text evidence="2 8">Belongs to the glycosyl hydrolase 2 family.</text>
</comment>
<dbReference type="PROSITE" id="PS00719">
    <property type="entry name" value="GLYCOSYL_HYDROL_F2_1"/>
    <property type="match status" value="1"/>
</dbReference>
<comment type="catalytic activity">
    <reaction evidence="1 8">
        <text>Hydrolysis of terminal non-reducing beta-D-galactose residues in beta-D-galactosides.</text>
        <dbReference type="EC" id="3.2.1.23"/>
    </reaction>
</comment>
<evidence type="ECO:0000256" key="5">
    <source>
        <dbReference type="ARBA" id="ARBA00022801"/>
    </source>
</evidence>
<evidence type="ECO:0000256" key="7">
    <source>
        <dbReference type="ARBA" id="ARBA00032230"/>
    </source>
</evidence>
<dbReference type="SUPFAM" id="SSF49303">
    <property type="entry name" value="beta-Galactosidase/glucuronidase domain"/>
    <property type="match status" value="1"/>
</dbReference>
<keyword evidence="6 8" id="KW-0326">Glycosidase</keyword>
<dbReference type="Proteomes" id="UP000824132">
    <property type="component" value="Unassembled WGS sequence"/>
</dbReference>
<proteinExistence type="inferred from homology"/>
<dbReference type="InterPro" id="IPR006103">
    <property type="entry name" value="Glyco_hydro_2_cat"/>
</dbReference>
<dbReference type="InterPro" id="IPR013783">
    <property type="entry name" value="Ig-like_fold"/>
</dbReference>
<dbReference type="InterPro" id="IPR008979">
    <property type="entry name" value="Galactose-bd-like_sf"/>
</dbReference>
<dbReference type="InterPro" id="IPR006104">
    <property type="entry name" value="Glyco_hydro_2_N"/>
</dbReference>
<dbReference type="EMBL" id="DXCL01000026">
    <property type="protein sequence ID" value="HIZ03616.1"/>
    <property type="molecule type" value="Genomic_DNA"/>
</dbReference>
<feature type="domain" description="Beta galactosidase small chain/" evidence="9">
    <location>
        <begin position="685"/>
        <end position="947"/>
    </location>
</feature>
<dbReference type="InterPro" id="IPR006102">
    <property type="entry name" value="Ig-like_GH2"/>
</dbReference>
<dbReference type="InterPro" id="IPR014718">
    <property type="entry name" value="GH-type_carb-bd"/>
</dbReference>